<evidence type="ECO:0000259" key="1">
    <source>
        <dbReference type="PROSITE" id="PS51688"/>
    </source>
</evidence>
<dbReference type="Gene3D" id="1.10.10.10">
    <property type="entry name" value="Winged helix-like DNA-binding domain superfamily/Winged helix DNA-binding domain"/>
    <property type="match status" value="1"/>
</dbReference>
<dbReference type="EMBL" id="JAPMOU010000018">
    <property type="protein sequence ID" value="MDE1463243.1"/>
    <property type="molecule type" value="Genomic_DNA"/>
</dbReference>
<dbReference type="RefSeq" id="WP_274689584.1">
    <property type="nucleotide sequence ID" value="NZ_JAPMOU010000018.1"/>
</dbReference>
<dbReference type="Proteomes" id="UP001528823">
    <property type="component" value="Unassembled WGS sequence"/>
</dbReference>
<proteinExistence type="predicted"/>
<dbReference type="InterPro" id="IPR030392">
    <property type="entry name" value="S74_ICA"/>
</dbReference>
<dbReference type="InterPro" id="IPR036388">
    <property type="entry name" value="WH-like_DNA-bd_sf"/>
</dbReference>
<sequence>MKFSNLLFASIIHVVAISGVQANSNQSDSNATSSSSISSSNGNFNPWTSDIRLKQDIQPLENSLDKASRLNGYRYSWRLDSIQGHLAGQTEYGVIAQEVQAEFPQLVKQDQQGYLRVDYRGLVPVLLESIKELKARVEVLEAQR</sequence>
<comment type="caution">
    <text evidence="2">The sequence shown here is derived from an EMBL/GenBank/DDBJ whole genome shotgun (WGS) entry which is preliminary data.</text>
</comment>
<organism evidence="2 3">
    <name type="scientific">Spartinivicinus poritis</name>
    <dbReference type="NCBI Taxonomy" id="2994640"/>
    <lineage>
        <taxon>Bacteria</taxon>
        <taxon>Pseudomonadati</taxon>
        <taxon>Pseudomonadota</taxon>
        <taxon>Gammaproteobacteria</taxon>
        <taxon>Oceanospirillales</taxon>
        <taxon>Zooshikellaceae</taxon>
        <taxon>Spartinivicinus</taxon>
    </lineage>
</organism>
<name>A0ABT5UCS0_9GAMM</name>
<protein>
    <submittedName>
        <fullName evidence="2">Tail fiber domain-containing protein</fullName>
    </submittedName>
</protein>
<reference evidence="2 3" key="1">
    <citation type="submission" date="2022-11" db="EMBL/GenBank/DDBJ databases">
        <title>Spartinivicinus poritis sp. nov., isolated from scleractinian coral Porites lutea.</title>
        <authorList>
            <person name="Zhang G."/>
            <person name="Cai L."/>
            <person name="Wei Q."/>
        </authorList>
    </citation>
    <scope>NUCLEOTIDE SEQUENCE [LARGE SCALE GENOMIC DNA]</scope>
    <source>
        <strain evidence="2 3">A2-2</strain>
    </source>
</reference>
<accession>A0ABT5UCS0</accession>
<feature type="domain" description="Peptidase S74" evidence="1">
    <location>
        <begin position="49"/>
        <end position="144"/>
    </location>
</feature>
<dbReference type="Pfam" id="PF13884">
    <property type="entry name" value="Peptidase_S74"/>
    <property type="match status" value="1"/>
</dbReference>
<dbReference type="PROSITE" id="PS51688">
    <property type="entry name" value="ICA"/>
    <property type="match status" value="1"/>
</dbReference>
<evidence type="ECO:0000313" key="3">
    <source>
        <dbReference type="Proteomes" id="UP001528823"/>
    </source>
</evidence>
<gene>
    <name evidence="2" type="ORF">ORQ98_14855</name>
</gene>
<keyword evidence="3" id="KW-1185">Reference proteome</keyword>
<evidence type="ECO:0000313" key="2">
    <source>
        <dbReference type="EMBL" id="MDE1463243.1"/>
    </source>
</evidence>